<dbReference type="PANTHER" id="PTHR43283:SF3">
    <property type="entry name" value="BETA-LACTAMASE FAMILY PROTEIN (AFU_ORTHOLOGUE AFUA_5G07500)"/>
    <property type="match status" value="1"/>
</dbReference>
<dbReference type="Gene3D" id="3.40.710.10">
    <property type="entry name" value="DD-peptidase/beta-lactamase superfamily"/>
    <property type="match status" value="1"/>
</dbReference>
<sequence>MKNVELKIKEFISKGLYPGAVVKIDVDGVNLYHSSFGYNDIENMKPMSINQIFPIYSMTKPIVIIAALLLVQEKLISLDTKICNYYSKFNKKIKLKNLLNMTSGIPYSWNSKNYENELLKIEELIESDNFTLNEICEMISEIPIQIEPGEEWIYGMNIDILGGIIEKISGMSLSNFLKQKILIPLDMKDTDFKITDSNRKAIKYSYNVETSNRRLYRDEYYHYLMPKCFDKTPKCCLGGSGLFSTAEDYNKFLNFLLTGKIKGKQYLNKKWLNEMSTNQIPKLRNQKIFDLNEDYRFGYGIRVRVKNENFPLTEIGEFGWGGILGTSSLVDPKNKIVMSFMVSVYPGNNSIVENELFYALYKDLKYVK</sequence>
<dbReference type="OrthoDB" id="9770183at2"/>
<dbReference type="Pfam" id="PF00144">
    <property type="entry name" value="Beta-lactamase"/>
    <property type="match status" value="1"/>
</dbReference>
<dbReference type="InterPro" id="IPR001466">
    <property type="entry name" value="Beta-lactam-related"/>
</dbReference>
<keyword evidence="3" id="KW-1185">Reference proteome</keyword>
<dbReference type="KEGG" id="mtab:MTABA_v1c06490"/>
<dbReference type="AlphaFoldDB" id="A0A2K8P510"/>
<dbReference type="InterPro" id="IPR012338">
    <property type="entry name" value="Beta-lactam/transpept-like"/>
</dbReference>
<organism evidence="2 3">
    <name type="scientific">Mesoplasma tabanidae</name>
    <dbReference type="NCBI Taxonomy" id="219745"/>
    <lineage>
        <taxon>Bacteria</taxon>
        <taxon>Bacillati</taxon>
        <taxon>Mycoplasmatota</taxon>
        <taxon>Mollicutes</taxon>
        <taxon>Entomoplasmatales</taxon>
        <taxon>Entomoplasmataceae</taxon>
        <taxon>Mesoplasma</taxon>
    </lineage>
</organism>
<dbReference type="PANTHER" id="PTHR43283">
    <property type="entry name" value="BETA-LACTAMASE-RELATED"/>
    <property type="match status" value="1"/>
</dbReference>
<dbReference type="GO" id="GO:0016787">
    <property type="term" value="F:hydrolase activity"/>
    <property type="evidence" value="ECO:0007669"/>
    <property type="project" value="UniProtKB-KW"/>
</dbReference>
<proteinExistence type="predicted"/>
<name>A0A2K8P510_9MOLU</name>
<dbReference type="InterPro" id="IPR050789">
    <property type="entry name" value="Diverse_Enzym_Activities"/>
</dbReference>
<protein>
    <submittedName>
        <fullName evidence="2">Serine hydrolase</fullName>
    </submittedName>
</protein>
<gene>
    <name evidence="2" type="ORF">MTABA_v1c06490</name>
</gene>
<reference evidence="2 3" key="1">
    <citation type="submission" date="2017-11" db="EMBL/GenBank/DDBJ databases">
        <title>Genome sequence of Mesoplasma tabanidae BARC 857 (ATCC 49584).</title>
        <authorList>
            <person name="Lo W.-S."/>
            <person name="Kuo C.-H."/>
        </authorList>
    </citation>
    <scope>NUCLEOTIDE SEQUENCE [LARGE SCALE GENOMIC DNA]</scope>
    <source>
        <strain evidence="2 3">BARC 857</strain>
    </source>
</reference>
<accession>A0A2K8P510</accession>
<dbReference type="SUPFAM" id="SSF56601">
    <property type="entry name" value="beta-lactamase/transpeptidase-like"/>
    <property type="match status" value="1"/>
</dbReference>
<evidence type="ECO:0000259" key="1">
    <source>
        <dbReference type="Pfam" id="PF00144"/>
    </source>
</evidence>
<evidence type="ECO:0000313" key="3">
    <source>
        <dbReference type="Proteomes" id="UP000232223"/>
    </source>
</evidence>
<dbReference type="Proteomes" id="UP000232223">
    <property type="component" value="Chromosome"/>
</dbReference>
<feature type="domain" description="Beta-lactamase-related" evidence="1">
    <location>
        <begin position="8"/>
        <end position="350"/>
    </location>
</feature>
<evidence type="ECO:0000313" key="2">
    <source>
        <dbReference type="EMBL" id="ATZ21841.1"/>
    </source>
</evidence>
<keyword evidence="2" id="KW-0378">Hydrolase</keyword>
<dbReference type="EMBL" id="CP024969">
    <property type="protein sequence ID" value="ATZ21841.1"/>
    <property type="molecule type" value="Genomic_DNA"/>
</dbReference>